<accession>A0A841GM33</accession>
<sequence length="546" mass="61781">MVKKILGGSIGSCVHVAGVLNFLKLAEKEGYKSIYLGGAVPLEKFVGAIVESDPDIVAISYRLDPKALEKLLNEFYKMIKEKNLLDKAYIFGGTVETAAVARKFEFISKVFDGSEDIDEVILWLRNAKKAKDKKEIPPQFLPERIIYKRPYPLIRHHIGLASLDETEKHIRILAESGLLDIISLAPDQNCQQYFFEPEKMDRKQDGAGGAPIRTKEDFIRLYNASRTGNYPLMRCYSGTRNLVEFSKLLKETINNAWAAIPLTWYSDLDRRSDRPLLDAIRENQEAIKWNAKNNVSVEINEAHQWSLRYAHDAMEVATFYLAAYNAKKLGVRHYVAQYMLSTPPGLSPKFDLAKQIAKKQLIETLEDETFTSYTMIRTGLLSFPADEHSAMGQLVSTMFYGMYLKPDIIHVVSYSEAIRRATSKEIIESVKMVKQAMRNAMNGLPDFLEDKSIRNRVEVLKNEAMMIIDAIKQIGKGFDDPLIEPEVIYNAVKLGILDAPGLKGMSVARGRFETQIIDGACYAVDENGKILTEEKRLDIIRKEAGM</sequence>
<dbReference type="PROSITE" id="PS51332">
    <property type="entry name" value="B12_BINDING"/>
    <property type="match status" value="1"/>
</dbReference>
<organism evidence="6 7">
    <name type="scientific">Thermosipho japonicus</name>
    <dbReference type="NCBI Taxonomy" id="90323"/>
    <lineage>
        <taxon>Bacteria</taxon>
        <taxon>Thermotogati</taxon>
        <taxon>Thermotogota</taxon>
        <taxon>Thermotogae</taxon>
        <taxon>Thermotogales</taxon>
        <taxon>Fervidobacteriaceae</taxon>
        <taxon>Thermosipho</taxon>
    </lineage>
</organism>
<reference evidence="6 7" key="1">
    <citation type="submission" date="2020-08" db="EMBL/GenBank/DDBJ databases">
        <title>Genomic Encyclopedia of Type Strains, Phase IV (KMG-IV): sequencing the most valuable type-strain genomes for metagenomic binning, comparative biology and taxonomic classification.</title>
        <authorList>
            <person name="Goeker M."/>
        </authorList>
    </citation>
    <scope>NUCLEOTIDE SEQUENCE [LARGE SCALE GENOMIC DNA]</scope>
    <source>
        <strain evidence="6 7">DSM 13481</strain>
    </source>
</reference>
<dbReference type="Gene3D" id="3.40.50.280">
    <property type="entry name" value="Cobalamin-binding domain"/>
    <property type="match status" value="1"/>
</dbReference>
<dbReference type="GO" id="GO:0046872">
    <property type="term" value="F:metal ion binding"/>
    <property type="evidence" value="ECO:0007669"/>
    <property type="project" value="InterPro"/>
</dbReference>
<keyword evidence="7" id="KW-1185">Reference proteome</keyword>
<dbReference type="GO" id="GO:0019670">
    <property type="term" value="P:anaerobic L-glutamate catabolic process"/>
    <property type="evidence" value="ECO:0007669"/>
    <property type="project" value="InterPro"/>
</dbReference>
<evidence type="ECO:0000256" key="1">
    <source>
        <dbReference type="ARBA" id="ARBA00001922"/>
    </source>
</evidence>
<dbReference type="InterPro" id="IPR016176">
    <property type="entry name" value="Cbl-dep_enz_cat"/>
</dbReference>
<comment type="caution">
    <text evidence="6">The sequence shown here is derived from an EMBL/GenBank/DDBJ whole genome shotgun (WGS) entry which is preliminary data.</text>
</comment>
<evidence type="ECO:0000313" key="7">
    <source>
        <dbReference type="Proteomes" id="UP000555828"/>
    </source>
</evidence>
<keyword evidence="4" id="KW-0170">Cobalt</keyword>
<dbReference type="Proteomes" id="UP000555828">
    <property type="component" value="Unassembled WGS sequence"/>
</dbReference>
<keyword evidence="2" id="KW-0846">Cobalamin</keyword>
<keyword evidence="3" id="KW-0413">Isomerase</keyword>
<dbReference type="GO" id="GO:0031419">
    <property type="term" value="F:cobalamin binding"/>
    <property type="evidence" value="ECO:0007669"/>
    <property type="project" value="UniProtKB-KW"/>
</dbReference>
<dbReference type="SUPFAM" id="SSF51703">
    <property type="entry name" value="Cobalamin (vitamin B12)-dependent enzymes"/>
    <property type="match status" value="1"/>
</dbReference>
<dbReference type="AlphaFoldDB" id="A0A841GM33"/>
<comment type="cofactor">
    <cofactor evidence="1">
        <name>adenosylcob(III)alamin</name>
        <dbReference type="ChEBI" id="CHEBI:18408"/>
    </cofactor>
</comment>
<dbReference type="InterPro" id="IPR006158">
    <property type="entry name" value="Cobalamin-bd"/>
</dbReference>
<proteinExistence type="predicted"/>
<dbReference type="RefSeq" id="WP_184620017.1">
    <property type="nucleotide sequence ID" value="NZ_JACHEX010000008.1"/>
</dbReference>
<dbReference type="InterPro" id="IPR036724">
    <property type="entry name" value="Cobalamin-bd_sf"/>
</dbReference>
<evidence type="ECO:0000256" key="4">
    <source>
        <dbReference type="ARBA" id="ARBA00023285"/>
    </source>
</evidence>
<name>A0A841GM33_9BACT</name>
<dbReference type="Gene3D" id="3.20.20.240">
    <property type="entry name" value="Methylmalonyl-CoA mutase"/>
    <property type="match status" value="1"/>
</dbReference>
<evidence type="ECO:0000256" key="2">
    <source>
        <dbReference type="ARBA" id="ARBA00022628"/>
    </source>
</evidence>
<gene>
    <name evidence="6" type="ORF">HNP65_001918</name>
</gene>
<dbReference type="SUPFAM" id="SSF52242">
    <property type="entry name" value="Cobalamin (vitamin B12)-binding domain"/>
    <property type="match status" value="1"/>
</dbReference>
<dbReference type="CDD" id="cd02065">
    <property type="entry name" value="B12-binding_like"/>
    <property type="match status" value="1"/>
</dbReference>
<evidence type="ECO:0000313" key="6">
    <source>
        <dbReference type="EMBL" id="MBB6063447.1"/>
    </source>
</evidence>
<dbReference type="Pfam" id="PF02310">
    <property type="entry name" value="B12-binding"/>
    <property type="match status" value="1"/>
</dbReference>
<evidence type="ECO:0000259" key="5">
    <source>
        <dbReference type="PROSITE" id="PS51332"/>
    </source>
</evidence>
<protein>
    <submittedName>
        <fullName evidence="6">Methanogenic corrinoid protein MtbC1</fullName>
    </submittedName>
</protein>
<dbReference type="Pfam" id="PF06368">
    <property type="entry name" value="Met_asp_mut_E"/>
    <property type="match status" value="1"/>
</dbReference>
<feature type="domain" description="B12-binding" evidence="5">
    <location>
        <begin position="2"/>
        <end position="131"/>
    </location>
</feature>
<dbReference type="EMBL" id="JACHEX010000008">
    <property type="protein sequence ID" value="MBB6063447.1"/>
    <property type="molecule type" value="Genomic_DNA"/>
</dbReference>
<dbReference type="InterPro" id="IPR006396">
    <property type="entry name" value="Glu_mut_E"/>
</dbReference>
<evidence type="ECO:0000256" key="3">
    <source>
        <dbReference type="ARBA" id="ARBA00023235"/>
    </source>
</evidence>
<dbReference type="GO" id="GO:0050097">
    <property type="term" value="F:methylaspartate mutase activity"/>
    <property type="evidence" value="ECO:0007669"/>
    <property type="project" value="InterPro"/>
</dbReference>